<reference evidence="2" key="1">
    <citation type="submission" date="2021-01" db="EMBL/GenBank/DDBJ databases">
        <title>Phytophthora aleatoria, a newly-described species from Pinus radiata is distinct from Phytophthora cactorum isolates based on comparative genomics.</title>
        <authorList>
            <person name="Mcdougal R."/>
            <person name="Panda P."/>
            <person name="Williams N."/>
            <person name="Studholme D.J."/>
        </authorList>
    </citation>
    <scope>NUCLEOTIDE SEQUENCE</scope>
    <source>
        <strain evidence="2">NZFS 4037</strain>
    </source>
</reference>
<protein>
    <submittedName>
        <fullName evidence="2">Uncharacterized protein</fullName>
    </submittedName>
</protein>
<feature type="transmembrane region" description="Helical" evidence="1">
    <location>
        <begin position="23"/>
        <end position="46"/>
    </location>
</feature>
<accession>A0A8J5IZQ7</accession>
<gene>
    <name evidence="2" type="ORF">JG688_00005463</name>
</gene>
<dbReference type="Proteomes" id="UP000709295">
    <property type="component" value="Unassembled WGS sequence"/>
</dbReference>
<dbReference type="AlphaFoldDB" id="A0A8J5IZQ7"/>
<evidence type="ECO:0000313" key="3">
    <source>
        <dbReference type="Proteomes" id="UP000709295"/>
    </source>
</evidence>
<feature type="non-terminal residue" evidence="2">
    <location>
        <position position="1"/>
    </location>
</feature>
<name>A0A8J5IZQ7_9STRA</name>
<organism evidence="2 3">
    <name type="scientific">Phytophthora aleatoria</name>
    <dbReference type="NCBI Taxonomy" id="2496075"/>
    <lineage>
        <taxon>Eukaryota</taxon>
        <taxon>Sar</taxon>
        <taxon>Stramenopiles</taxon>
        <taxon>Oomycota</taxon>
        <taxon>Peronosporomycetes</taxon>
        <taxon>Peronosporales</taxon>
        <taxon>Peronosporaceae</taxon>
        <taxon>Phytophthora</taxon>
    </lineage>
</organism>
<evidence type="ECO:0000313" key="2">
    <source>
        <dbReference type="EMBL" id="KAG6969147.1"/>
    </source>
</evidence>
<sequence length="111" mass="12521">NTSELQLAGADLYDGSCGPTKSAAAYATSPWGIFFYFLPKMFLFLIESETNKNREECIPEIARQQRKQQLQAQAKDPRKSVATLDAFEEKLRRVKPIKAHEILHVIGLLIA</sequence>
<dbReference type="EMBL" id="JAENGY010000217">
    <property type="protein sequence ID" value="KAG6969147.1"/>
    <property type="molecule type" value="Genomic_DNA"/>
</dbReference>
<keyword evidence="3" id="KW-1185">Reference proteome</keyword>
<comment type="caution">
    <text evidence="2">The sequence shown here is derived from an EMBL/GenBank/DDBJ whole genome shotgun (WGS) entry which is preliminary data.</text>
</comment>
<keyword evidence="1" id="KW-1133">Transmembrane helix</keyword>
<proteinExistence type="predicted"/>
<evidence type="ECO:0000256" key="1">
    <source>
        <dbReference type="SAM" id="Phobius"/>
    </source>
</evidence>
<keyword evidence="1" id="KW-0472">Membrane</keyword>
<keyword evidence="1" id="KW-0812">Transmembrane</keyword>